<feature type="transmembrane region" description="Helical" evidence="2">
    <location>
        <begin position="245"/>
        <end position="268"/>
    </location>
</feature>
<evidence type="ECO:0000256" key="3">
    <source>
        <dbReference type="SAM" id="SignalP"/>
    </source>
</evidence>
<dbReference type="InterPro" id="IPR002619">
    <property type="entry name" value="CX"/>
</dbReference>
<evidence type="ECO:0000256" key="1">
    <source>
        <dbReference type="SAM" id="MobiDB-lite"/>
    </source>
</evidence>
<feature type="chain" id="PRO_5027965481" description="CX domain-containing protein" evidence="3">
    <location>
        <begin position="25"/>
        <end position="361"/>
    </location>
</feature>
<evidence type="ECO:0000259" key="4">
    <source>
        <dbReference type="Pfam" id="PF01705"/>
    </source>
</evidence>
<accession>A0A6V7WH07</accession>
<gene>
    <name evidence="5" type="ORF">MENT_LOCUS38772</name>
</gene>
<feature type="compositionally biased region" description="Low complexity" evidence="1">
    <location>
        <begin position="295"/>
        <end position="315"/>
    </location>
</feature>
<sequence>MDKTKKFNVLFLIFLILLSNYAEARKSGGGGFGSRGGGGSAARANPAPHPAPAGGFGGQPRPAAPQPHPGPVGGGFAGGRPPPAAGAGPGHLGTGTGLGSASRVSSFKTALAGAAIGAVGGVLAFEAGKAIIKSMDRPMHYDNKDYYFGQEYVKRSPDDHICSYDYQELMKQTAPPAGTTVNATAEENNKALAQATFPNGTRPKQIVWACKKWEQCCGMDCCPMPQSVSRTENNKSSALSTLGKVLLIITLVSLLFCCCCFVIVYKFFRSAFDSLFSRDSNNSYDPSKYENNTVNSNMMPAQQPNNPVQPVQAQSYPMHPYPNQPSQQPGGVVYPSQPSNPPAYPAYPPAPGYYDSQQQKY</sequence>
<feature type="domain" description="CX" evidence="4">
    <location>
        <begin position="185"/>
        <end position="222"/>
    </location>
</feature>
<dbReference type="Pfam" id="PF01705">
    <property type="entry name" value="CX"/>
    <property type="match status" value="1"/>
</dbReference>
<keyword evidence="3" id="KW-0732">Signal</keyword>
<name>A0A6V7WH07_MELEN</name>
<keyword evidence="2" id="KW-0472">Membrane</keyword>
<proteinExistence type="predicted"/>
<comment type="caution">
    <text evidence="5">The sequence shown here is derived from an EMBL/GenBank/DDBJ whole genome shotgun (WGS) entry which is preliminary data.</text>
</comment>
<evidence type="ECO:0000313" key="6">
    <source>
        <dbReference type="Proteomes" id="UP000580250"/>
    </source>
</evidence>
<dbReference type="PANTHER" id="PTHR47520">
    <property type="entry name" value="CX DOMAIN-CONTAINING PROTEIN-RELATED"/>
    <property type="match status" value="1"/>
</dbReference>
<feature type="region of interest" description="Disordered" evidence="1">
    <location>
        <begin position="283"/>
        <end position="361"/>
    </location>
</feature>
<dbReference type="OrthoDB" id="5871812at2759"/>
<evidence type="ECO:0000313" key="5">
    <source>
        <dbReference type="EMBL" id="CAD2186289.1"/>
    </source>
</evidence>
<dbReference type="Proteomes" id="UP000580250">
    <property type="component" value="Unassembled WGS sequence"/>
</dbReference>
<dbReference type="EMBL" id="CAJEWN010000581">
    <property type="protein sequence ID" value="CAD2186289.1"/>
    <property type="molecule type" value="Genomic_DNA"/>
</dbReference>
<feature type="signal peptide" evidence="3">
    <location>
        <begin position="1"/>
        <end position="24"/>
    </location>
</feature>
<organism evidence="5 6">
    <name type="scientific">Meloidogyne enterolobii</name>
    <name type="common">Root-knot nematode worm</name>
    <name type="synonym">Meloidogyne mayaguensis</name>
    <dbReference type="NCBI Taxonomy" id="390850"/>
    <lineage>
        <taxon>Eukaryota</taxon>
        <taxon>Metazoa</taxon>
        <taxon>Ecdysozoa</taxon>
        <taxon>Nematoda</taxon>
        <taxon>Chromadorea</taxon>
        <taxon>Rhabditida</taxon>
        <taxon>Tylenchina</taxon>
        <taxon>Tylenchomorpha</taxon>
        <taxon>Tylenchoidea</taxon>
        <taxon>Meloidogynidae</taxon>
        <taxon>Meloidogyninae</taxon>
        <taxon>Meloidogyne</taxon>
    </lineage>
</organism>
<evidence type="ECO:0000256" key="2">
    <source>
        <dbReference type="SAM" id="Phobius"/>
    </source>
</evidence>
<feature type="compositionally biased region" description="Low complexity" evidence="1">
    <location>
        <begin position="352"/>
        <end position="361"/>
    </location>
</feature>
<keyword evidence="2" id="KW-1133">Transmembrane helix</keyword>
<keyword evidence="2" id="KW-0812">Transmembrane</keyword>
<feature type="region of interest" description="Disordered" evidence="1">
    <location>
        <begin position="31"/>
        <end position="99"/>
    </location>
</feature>
<feature type="compositionally biased region" description="Pro residues" evidence="1">
    <location>
        <begin position="338"/>
        <end position="351"/>
    </location>
</feature>
<feature type="compositionally biased region" description="Gly residues" evidence="1">
    <location>
        <begin position="87"/>
        <end position="98"/>
    </location>
</feature>
<reference evidence="5 6" key="1">
    <citation type="submission" date="2020-08" db="EMBL/GenBank/DDBJ databases">
        <authorList>
            <person name="Koutsovoulos G."/>
            <person name="Danchin GJ E."/>
        </authorList>
    </citation>
    <scope>NUCLEOTIDE SEQUENCE [LARGE SCALE GENOMIC DNA]</scope>
</reference>
<protein>
    <recommendedName>
        <fullName evidence="4">CX domain-containing protein</fullName>
    </recommendedName>
</protein>
<feature type="compositionally biased region" description="Gly residues" evidence="1">
    <location>
        <begin position="31"/>
        <end position="40"/>
    </location>
</feature>
<feature type="compositionally biased region" description="Polar residues" evidence="1">
    <location>
        <begin position="283"/>
        <end position="294"/>
    </location>
</feature>
<dbReference type="AlphaFoldDB" id="A0A6V7WH07"/>